<dbReference type="PANTHER" id="PTHR30250:SF11">
    <property type="entry name" value="O-ANTIGEN TRANSPORTER-RELATED"/>
    <property type="match status" value="1"/>
</dbReference>
<dbReference type="RefSeq" id="WP_130417251.1">
    <property type="nucleotide sequence ID" value="NZ_SHKW01000001.1"/>
</dbReference>
<dbReference type="InterPro" id="IPR002797">
    <property type="entry name" value="Polysacc_synth"/>
</dbReference>
<keyword evidence="2" id="KW-1003">Cell membrane</keyword>
<evidence type="ECO:0000256" key="6">
    <source>
        <dbReference type="SAM" id="Phobius"/>
    </source>
</evidence>
<feature type="transmembrane region" description="Helical" evidence="6">
    <location>
        <begin position="174"/>
        <end position="196"/>
    </location>
</feature>
<protein>
    <submittedName>
        <fullName evidence="7">O-antigen/teichoic acid export membrane protein</fullName>
    </submittedName>
</protein>
<dbReference type="GO" id="GO:0005886">
    <property type="term" value="C:plasma membrane"/>
    <property type="evidence" value="ECO:0007669"/>
    <property type="project" value="UniProtKB-SubCell"/>
</dbReference>
<organism evidence="7 8">
    <name type="scientific">Edaphobacter modestus</name>
    <dbReference type="NCBI Taxonomy" id="388466"/>
    <lineage>
        <taxon>Bacteria</taxon>
        <taxon>Pseudomonadati</taxon>
        <taxon>Acidobacteriota</taxon>
        <taxon>Terriglobia</taxon>
        <taxon>Terriglobales</taxon>
        <taxon>Acidobacteriaceae</taxon>
        <taxon>Edaphobacter</taxon>
    </lineage>
</organism>
<evidence type="ECO:0000256" key="5">
    <source>
        <dbReference type="ARBA" id="ARBA00023136"/>
    </source>
</evidence>
<keyword evidence="5 6" id="KW-0472">Membrane</keyword>
<dbReference type="Proteomes" id="UP000292958">
    <property type="component" value="Unassembled WGS sequence"/>
</dbReference>
<feature type="transmembrane region" description="Helical" evidence="6">
    <location>
        <begin position="478"/>
        <end position="498"/>
    </location>
</feature>
<evidence type="ECO:0000256" key="3">
    <source>
        <dbReference type="ARBA" id="ARBA00022692"/>
    </source>
</evidence>
<comment type="caution">
    <text evidence="7">The sequence shown here is derived from an EMBL/GenBank/DDBJ whole genome shotgun (WGS) entry which is preliminary data.</text>
</comment>
<feature type="transmembrane region" description="Helical" evidence="6">
    <location>
        <begin position="422"/>
        <end position="441"/>
    </location>
</feature>
<evidence type="ECO:0000313" key="7">
    <source>
        <dbReference type="EMBL" id="RZU38967.1"/>
    </source>
</evidence>
<feature type="transmembrane region" description="Helical" evidence="6">
    <location>
        <begin position="112"/>
        <end position="135"/>
    </location>
</feature>
<keyword evidence="3 6" id="KW-0812">Transmembrane</keyword>
<feature type="transmembrane region" description="Helical" evidence="6">
    <location>
        <begin position="395"/>
        <end position="416"/>
    </location>
</feature>
<dbReference type="OrthoDB" id="105540at2"/>
<feature type="transmembrane region" description="Helical" evidence="6">
    <location>
        <begin position="453"/>
        <end position="472"/>
    </location>
</feature>
<proteinExistence type="predicted"/>
<dbReference type="AlphaFoldDB" id="A0A4Q7YMZ8"/>
<dbReference type="PANTHER" id="PTHR30250">
    <property type="entry name" value="PST FAMILY PREDICTED COLANIC ACID TRANSPORTER"/>
    <property type="match status" value="1"/>
</dbReference>
<comment type="subcellular location">
    <subcellularLocation>
        <location evidence="1">Cell membrane</location>
        <topology evidence="1">Multi-pass membrane protein</topology>
    </subcellularLocation>
</comment>
<keyword evidence="4 6" id="KW-1133">Transmembrane helix</keyword>
<feature type="transmembrane region" description="Helical" evidence="6">
    <location>
        <begin position="323"/>
        <end position="350"/>
    </location>
</feature>
<feature type="transmembrane region" description="Helical" evidence="6">
    <location>
        <begin position="208"/>
        <end position="231"/>
    </location>
</feature>
<evidence type="ECO:0000256" key="4">
    <source>
        <dbReference type="ARBA" id="ARBA00022989"/>
    </source>
</evidence>
<reference evidence="7 8" key="1">
    <citation type="submission" date="2019-02" db="EMBL/GenBank/DDBJ databases">
        <title>Genomic Encyclopedia of Archaeal and Bacterial Type Strains, Phase II (KMG-II): from individual species to whole genera.</title>
        <authorList>
            <person name="Goeker M."/>
        </authorList>
    </citation>
    <scope>NUCLEOTIDE SEQUENCE [LARGE SCALE GENOMIC DNA]</scope>
    <source>
        <strain evidence="7 8">DSM 18101</strain>
    </source>
</reference>
<feature type="transmembrane region" description="Helical" evidence="6">
    <location>
        <begin position="251"/>
        <end position="272"/>
    </location>
</feature>
<dbReference type="Pfam" id="PF01943">
    <property type="entry name" value="Polysacc_synt"/>
    <property type="match status" value="1"/>
</dbReference>
<evidence type="ECO:0000313" key="8">
    <source>
        <dbReference type="Proteomes" id="UP000292958"/>
    </source>
</evidence>
<evidence type="ECO:0000256" key="1">
    <source>
        <dbReference type="ARBA" id="ARBA00004651"/>
    </source>
</evidence>
<name>A0A4Q7YMZ8_9BACT</name>
<dbReference type="InterPro" id="IPR050833">
    <property type="entry name" value="Poly_Biosynth_Transport"/>
</dbReference>
<evidence type="ECO:0000256" key="2">
    <source>
        <dbReference type="ARBA" id="ARBA00022475"/>
    </source>
</evidence>
<gene>
    <name evidence="7" type="ORF">BDD14_0282</name>
</gene>
<accession>A0A4Q7YMZ8</accession>
<feature type="transmembrane region" description="Helical" evidence="6">
    <location>
        <begin position="362"/>
        <end position="383"/>
    </location>
</feature>
<feature type="transmembrane region" description="Helical" evidence="6">
    <location>
        <begin position="147"/>
        <end position="168"/>
    </location>
</feature>
<dbReference type="EMBL" id="SHKW01000001">
    <property type="protein sequence ID" value="RZU38967.1"/>
    <property type="molecule type" value="Genomic_DNA"/>
</dbReference>
<sequence>MSLTYIPDAATADTLQPISSPVEEIPIHVTKRLLGGTSALGISIFIERGAGFLANLLAARLGGASTFGGYSLAITTASNISTYAAGGIGSTAARFSGKYPQGSRDYSTLARALAIVSLISATIAAVSLWFGAAPIAHLLQKESLTGLLRWAALSAAGIVLLECARGFFVGQHHLRALVLLSTLVGIGMVSFVPIAAKMHSPIRMIVSQGSVTIAAVAICILFARPLGLYALGTNYVAELGPMLRQVWSFGFIQLAGLIGLNLAGWWLTTLVARADTTLVQMSFLAIANQLRNIVALAPSLLTESSYAVMADPESENSNTPQHVMALCTFGAMFASLLLASVGMVAIPWALRILYGHTYDMAAVATCIALAVAVIHMGNAPAAARLSIVSIRSTGVINTLWAIIVAIGGTVFLLHHGSAWKAMTIYLVGHILSSAMVLGVLYRKDFLPRGMVQTFLLGTVASATLAALAFLRASQERSAPMLTAIMALISVAALSFLFFMGKRHRWLPSTEVIKRAASKAFSRLQSLGRTCGGRAS</sequence>
<keyword evidence="8" id="KW-1185">Reference proteome</keyword>